<feature type="transmembrane region" description="Helical" evidence="7">
    <location>
        <begin position="21"/>
        <end position="42"/>
    </location>
</feature>
<dbReference type="InterPro" id="IPR017871">
    <property type="entry name" value="ABC_transporter-like_CS"/>
</dbReference>
<evidence type="ECO:0000256" key="5">
    <source>
        <dbReference type="ARBA" id="ARBA00022989"/>
    </source>
</evidence>
<dbReference type="GO" id="GO:0005524">
    <property type="term" value="F:ATP binding"/>
    <property type="evidence" value="ECO:0007669"/>
    <property type="project" value="UniProtKB-KW"/>
</dbReference>
<dbReference type="PANTHER" id="PTHR24221">
    <property type="entry name" value="ATP-BINDING CASSETTE SUB-FAMILY B"/>
    <property type="match status" value="1"/>
</dbReference>
<organism evidence="10 11">
    <name type="scientific">Rouxiella chamberiensis</name>
    <dbReference type="NCBI Taxonomy" id="1513468"/>
    <lineage>
        <taxon>Bacteria</taxon>
        <taxon>Pseudomonadati</taxon>
        <taxon>Pseudomonadota</taxon>
        <taxon>Gammaproteobacteria</taxon>
        <taxon>Enterobacterales</taxon>
        <taxon>Yersiniaceae</taxon>
        <taxon>Rouxiella</taxon>
    </lineage>
</organism>
<feature type="domain" description="ABC transmembrane type-1" evidence="9">
    <location>
        <begin position="21"/>
        <end position="297"/>
    </location>
</feature>
<evidence type="ECO:0000313" key="11">
    <source>
        <dbReference type="Proteomes" id="UP001164712"/>
    </source>
</evidence>
<evidence type="ECO:0000256" key="6">
    <source>
        <dbReference type="ARBA" id="ARBA00023136"/>
    </source>
</evidence>
<dbReference type="Pfam" id="PF00664">
    <property type="entry name" value="ABC_membrane"/>
    <property type="match status" value="1"/>
</dbReference>
<dbReference type="PANTHER" id="PTHR24221:SF654">
    <property type="entry name" value="ATP-BINDING CASSETTE SUB-FAMILY B MEMBER 6"/>
    <property type="match status" value="1"/>
</dbReference>
<dbReference type="PROSITE" id="PS50929">
    <property type="entry name" value="ABC_TM1F"/>
    <property type="match status" value="1"/>
</dbReference>
<keyword evidence="5 7" id="KW-1133">Transmembrane helix</keyword>
<dbReference type="PROSITE" id="PS00211">
    <property type="entry name" value="ABC_TRANSPORTER_1"/>
    <property type="match status" value="1"/>
</dbReference>
<dbReference type="PROSITE" id="PS50893">
    <property type="entry name" value="ABC_TRANSPORTER_2"/>
    <property type="match status" value="1"/>
</dbReference>
<keyword evidence="3" id="KW-0547">Nucleotide-binding</keyword>
<proteinExistence type="predicted"/>
<dbReference type="Gene3D" id="1.20.1560.10">
    <property type="entry name" value="ABC transporter type 1, transmembrane domain"/>
    <property type="match status" value="1"/>
</dbReference>
<dbReference type="InterPro" id="IPR039421">
    <property type="entry name" value="Type_1_exporter"/>
</dbReference>
<dbReference type="InterPro" id="IPR011527">
    <property type="entry name" value="ABC1_TM_dom"/>
</dbReference>
<feature type="domain" description="ABC transporter" evidence="8">
    <location>
        <begin position="332"/>
        <end position="567"/>
    </location>
</feature>
<gene>
    <name evidence="10" type="ORF">O1V66_05215</name>
</gene>
<dbReference type="InterPro" id="IPR003439">
    <property type="entry name" value="ABC_transporter-like_ATP-bd"/>
</dbReference>
<name>A0ABY7HSD0_9GAMM</name>
<dbReference type="Gene3D" id="3.40.50.300">
    <property type="entry name" value="P-loop containing nucleotide triphosphate hydrolases"/>
    <property type="match status" value="1"/>
</dbReference>
<dbReference type="Pfam" id="PF00005">
    <property type="entry name" value="ABC_tran"/>
    <property type="match status" value="1"/>
</dbReference>
<evidence type="ECO:0000313" key="10">
    <source>
        <dbReference type="EMBL" id="WAT02080.1"/>
    </source>
</evidence>
<evidence type="ECO:0000256" key="7">
    <source>
        <dbReference type="SAM" id="Phobius"/>
    </source>
</evidence>
<keyword evidence="2 7" id="KW-0812">Transmembrane</keyword>
<keyword evidence="11" id="KW-1185">Reference proteome</keyword>
<feature type="transmembrane region" description="Helical" evidence="7">
    <location>
        <begin position="155"/>
        <end position="174"/>
    </location>
</feature>
<accession>A0ABY7HSD0</accession>
<evidence type="ECO:0000256" key="4">
    <source>
        <dbReference type="ARBA" id="ARBA00022840"/>
    </source>
</evidence>
<dbReference type="EMBL" id="CP114058">
    <property type="protein sequence ID" value="WAT02080.1"/>
    <property type="molecule type" value="Genomic_DNA"/>
</dbReference>
<evidence type="ECO:0000259" key="9">
    <source>
        <dbReference type="PROSITE" id="PS50929"/>
    </source>
</evidence>
<evidence type="ECO:0000256" key="1">
    <source>
        <dbReference type="ARBA" id="ARBA00004651"/>
    </source>
</evidence>
<dbReference type="RefSeq" id="WP_045048157.1">
    <property type="nucleotide sequence ID" value="NZ_CP114058.1"/>
</dbReference>
<dbReference type="SUPFAM" id="SSF52540">
    <property type="entry name" value="P-loop containing nucleoside triphosphate hydrolases"/>
    <property type="match status" value="1"/>
</dbReference>
<comment type="subcellular location">
    <subcellularLocation>
        <location evidence="1">Cell membrane</location>
        <topology evidence="1">Multi-pass membrane protein</topology>
    </subcellularLocation>
</comment>
<keyword evidence="4 10" id="KW-0067">ATP-binding</keyword>
<keyword evidence="6 7" id="KW-0472">Membrane</keyword>
<dbReference type="Proteomes" id="UP001164712">
    <property type="component" value="Chromosome"/>
</dbReference>
<dbReference type="InterPro" id="IPR036640">
    <property type="entry name" value="ABC1_TM_sf"/>
</dbReference>
<dbReference type="SMART" id="SM00382">
    <property type="entry name" value="AAA"/>
    <property type="match status" value="1"/>
</dbReference>
<feature type="transmembrane region" description="Helical" evidence="7">
    <location>
        <begin position="242"/>
        <end position="261"/>
    </location>
</feature>
<feature type="transmembrane region" description="Helical" evidence="7">
    <location>
        <begin position="54"/>
        <end position="73"/>
    </location>
</feature>
<evidence type="ECO:0000256" key="3">
    <source>
        <dbReference type="ARBA" id="ARBA00022741"/>
    </source>
</evidence>
<reference evidence="10" key="1">
    <citation type="submission" date="2022-12" db="EMBL/GenBank/DDBJ databases">
        <title>Complete genome sequence of an Australian strain of Rouxiella badensis DAR84756 and resolution of the R. badensis DSM100043 and R. chamberiensis DSM28324 genomes.</title>
        <authorList>
            <person name="Paul S."/>
            <person name="Anderson P.J."/>
            <person name="Maynard G."/>
            <person name="Dyall-Smith M."/>
            <person name="Kudinha T."/>
        </authorList>
    </citation>
    <scope>NUCLEOTIDE SEQUENCE</scope>
    <source>
        <strain evidence="10">DSM 28324</strain>
    </source>
</reference>
<sequence>MIKSPSTGLTSQFTPSLVVNLLYGMLITASYLTQAWLFTHIIQHALLSDTGMNIALILTLVGNVLVRSLLIAIRSTQIEQLAADVRTRFREQLFRPLLAPGYAVMQSHSAAQLQATLLEGAEAMESFYSRYLPALLLAIIGGIITVATLASIDLISGVILLLFMVACPVLDALFMRHQRPHIVGVFAAMQQFADDLMDTLRGMLTLKAFNAVPQFRAQMVDRAALLRHESMSTLRVTMIRGGLTRLISLLGIAVLLIINAGRAVEGKIDTDVLLFTLFISWEAFRPILQLENVFHTLWAAQAMRPAVEALAAATATLHEPNSPHIPPAHHNMHFEAVTFRWPGQQKPLFENLSLQIAENRHTAFIGPSGSGKSTLIQLITRFVSPESGAISLGDVPIDQLSIAELRSRISWVTQDIFLIAGSLGENVRLGRPESTDAEIWQVLQQAQLDDWVRGLTHQLDTSIGENGGLLSGGQRQRLAIARALLKKSPILILDEVTSNLDVATESAFENVIASLRGTCTLISIAHRLTTVAQADHIVVMQEGKILEQGTPAQLSRLDGYYASIKTSVESAT</sequence>
<evidence type="ECO:0000259" key="8">
    <source>
        <dbReference type="PROSITE" id="PS50893"/>
    </source>
</evidence>
<protein>
    <submittedName>
        <fullName evidence="10">ATP-binding cassette domain-containing protein</fullName>
    </submittedName>
</protein>
<dbReference type="SUPFAM" id="SSF90123">
    <property type="entry name" value="ABC transporter transmembrane region"/>
    <property type="match status" value="1"/>
</dbReference>
<evidence type="ECO:0000256" key="2">
    <source>
        <dbReference type="ARBA" id="ARBA00022692"/>
    </source>
</evidence>
<feature type="transmembrane region" description="Helical" evidence="7">
    <location>
        <begin position="131"/>
        <end position="149"/>
    </location>
</feature>
<dbReference type="InterPro" id="IPR003593">
    <property type="entry name" value="AAA+_ATPase"/>
</dbReference>
<dbReference type="InterPro" id="IPR027417">
    <property type="entry name" value="P-loop_NTPase"/>
</dbReference>